<keyword evidence="4" id="KW-1185">Reference proteome</keyword>
<accession>A0ABV8PV17</accession>
<proteinExistence type="inferred from homology"/>
<dbReference type="EC" id="3.4.21.-" evidence="3"/>
<dbReference type="CDD" id="cd07022">
    <property type="entry name" value="S49_Sppa_36K_type"/>
    <property type="match status" value="1"/>
</dbReference>
<dbReference type="Pfam" id="PF01343">
    <property type="entry name" value="Peptidase_S49"/>
    <property type="match status" value="1"/>
</dbReference>
<name>A0ABV8PV17_9BACT</name>
<evidence type="ECO:0000313" key="4">
    <source>
        <dbReference type="Proteomes" id="UP001595906"/>
    </source>
</evidence>
<dbReference type="Proteomes" id="UP001595906">
    <property type="component" value="Unassembled WGS sequence"/>
</dbReference>
<organism evidence="3 4">
    <name type="scientific">Parasediminibacterium paludis</name>
    <dbReference type="NCBI Taxonomy" id="908966"/>
    <lineage>
        <taxon>Bacteria</taxon>
        <taxon>Pseudomonadati</taxon>
        <taxon>Bacteroidota</taxon>
        <taxon>Chitinophagia</taxon>
        <taxon>Chitinophagales</taxon>
        <taxon>Chitinophagaceae</taxon>
        <taxon>Parasediminibacterium</taxon>
    </lineage>
</organism>
<dbReference type="InterPro" id="IPR029045">
    <property type="entry name" value="ClpP/crotonase-like_dom_sf"/>
</dbReference>
<dbReference type="PANTHER" id="PTHR42987">
    <property type="entry name" value="PEPTIDASE S49"/>
    <property type="match status" value="1"/>
</dbReference>
<sequence>MQFKQLLSILNRPWAIEPQSGEYWRGIAFDIIYKGITGVATFDNRKYLSEIYRTDAKGTIDNSGPIQVIHIAGPIAKYDMCGSAGTQSLQNAVRAANADNSIAAMLLVIDSPGGQVDGTENLANEIKASTKPVVAFVDGMMCSAAYWIGSSATEIFADKANNGYNATIGSIGTMVSWKDATKAQEAQGIKTHTVYADASVDKNQTFAKANQGDYTELKQQLNNINDTFLSAVQANRMGKLDLAKENVLTGKTYDAKQAIKYGLIDRMGTFQQAVSRAYFLSKNKTA</sequence>
<dbReference type="SUPFAM" id="SSF52096">
    <property type="entry name" value="ClpP/crotonase"/>
    <property type="match status" value="1"/>
</dbReference>
<evidence type="ECO:0000313" key="3">
    <source>
        <dbReference type="EMBL" id="MFC4230590.1"/>
    </source>
</evidence>
<keyword evidence="3" id="KW-0378">Hydrolase</keyword>
<dbReference type="InterPro" id="IPR002142">
    <property type="entry name" value="Peptidase_S49"/>
</dbReference>
<comment type="caution">
    <text evidence="3">The sequence shown here is derived from an EMBL/GenBank/DDBJ whole genome shotgun (WGS) entry which is preliminary data.</text>
</comment>
<dbReference type="Gene3D" id="3.90.226.10">
    <property type="entry name" value="2-enoyl-CoA Hydratase, Chain A, domain 1"/>
    <property type="match status" value="1"/>
</dbReference>
<dbReference type="EMBL" id="JBHSDC010000002">
    <property type="protein sequence ID" value="MFC4230590.1"/>
    <property type="molecule type" value="Genomic_DNA"/>
</dbReference>
<dbReference type="RefSeq" id="WP_379011857.1">
    <property type="nucleotide sequence ID" value="NZ_JBHSDC010000002.1"/>
</dbReference>
<reference evidence="4" key="1">
    <citation type="journal article" date="2019" name="Int. J. Syst. Evol. Microbiol.">
        <title>The Global Catalogue of Microorganisms (GCM) 10K type strain sequencing project: providing services to taxonomists for standard genome sequencing and annotation.</title>
        <authorList>
            <consortium name="The Broad Institute Genomics Platform"/>
            <consortium name="The Broad Institute Genome Sequencing Center for Infectious Disease"/>
            <person name="Wu L."/>
            <person name="Ma J."/>
        </authorList>
    </citation>
    <scope>NUCLEOTIDE SEQUENCE [LARGE SCALE GENOMIC DNA]</scope>
    <source>
        <strain evidence="4">CECT 8010</strain>
    </source>
</reference>
<evidence type="ECO:0000259" key="2">
    <source>
        <dbReference type="Pfam" id="PF01343"/>
    </source>
</evidence>
<dbReference type="GO" id="GO:0016787">
    <property type="term" value="F:hydrolase activity"/>
    <property type="evidence" value="ECO:0007669"/>
    <property type="project" value="UniProtKB-KW"/>
</dbReference>
<gene>
    <name evidence="3" type="ORF">ACFOW1_01720</name>
</gene>
<evidence type="ECO:0000256" key="1">
    <source>
        <dbReference type="ARBA" id="ARBA00008683"/>
    </source>
</evidence>
<dbReference type="PANTHER" id="PTHR42987:SF4">
    <property type="entry name" value="PROTEASE SOHB-RELATED"/>
    <property type="match status" value="1"/>
</dbReference>
<dbReference type="InterPro" id="IPR033855">
    <property type="entry name" value="Protein_C"/>
</dbReference>
<comment type="similarity">
    <text evidence="1">Belongs to the peptidase S49 family.</text>
</comment>
<feature type="domain" description="Peptidase S49" evidence="2">
    <location>
        <begin position="127"/>
        <end position="278"/>
    </location>
</feature>
<protein>
    <submittedName>
        <fullName evidence="3">S49 family peptidase</fullName>
        <ecNumber evidence="3">3.4.21.-</ecNumber>
    </submittedName>
</protein>